<dbReference type="Gene3D" id="1.10.10.10">
    <property type="entry name" value="Winged helix-like DNA-binding domain superfamily/Winged helix DNA-binding domain"/>
    <property type="match status" value="1"/>
</dbReference>
<comment type="subunit">
    <text evidence="4">Monomer. Interaction with RNA polymerase subunits RpoF and RpoE is necessary for Tfe stimulatory transcription activity. Able to interact with Tbp and RNA polymerase in the absence of DNA promoter. Interacts both with the preinitiation and elongation complexes.</text>
</comment>
<dbReference type="GO" id="GO:0003677">
    <property type="term" value="F:DNA binding"/>
    <property type="evidence" value="ECO:0007669"/>
    <property type="project" value="UniProtKB-KW"/>
</dbReference>
<organism evidence="6 7">
    <name type="scientific">Methanochimaera problematica</name>
    <dbReference type="NCBI Taxonomy" id="2609417"/>
    <lineage>
        <taxon>Archaea</taxon>
        <taxon>Methanobacteriati</taxon>
        <taxon>Methanobacteriota</taxon>
        <taxon>Stenosarchaea group</taxon>
        <taxon>Methanomicrobia</taxon>
        <taxon>Methanomicrobiales</taxon>
        <taxon>Methanomicrobiaceae</taxon>
        <taxon>Methanochimaera</taxon>
    </lineage>
</organism>
<dbReference type="RefSeq" id="WP_317137448.1">
    <property type="nucleotide sequence ID" value="NZ_CP043875.1"/>
</dbReference>
<evidence type="ECO:0000256" key="2">
    <source>
        <dbReference type="ARBA" id="ARBA00023125"/>
    </source>
</evidence>
<evidence type="ECO:0000313" key="6">
    <source>
        <dbReference type="EMBL" id="WOF15878.1"/>
    </source>
</evidence>
<feature type="domain" description="HTH TFE/IIEalpha-type" evidence="5">
    <location>
        <begin position="9"/>
        <end position="92"/>
    </location>
</feature>
<dbReference type="PANTHER" id="PTHR13097">
    <property type="entry name" value="TRANSCRIPTION INITIATION FACTOR IIE, ALPHA SUBUNIT"/>
    <property type="match status" value="1"/>
</dbReference>
<dbReference type="PANTHER" id="PTHR13097:SF7">
    <property type="entry name" value="GENERAL TRANSCRIPTION FACTOR IIE SUBUNIT 1"/>
    <property type="match status" value="1"/>
</dbReference>
<dbReference type="KEGG" id="mefw:F1737_03785"/>
<sequence length="173" mass="20426">MVAAENVLENEAIRAYILRMIGEEGMELLEKFPPEGEYSDEDLAEITEINLNSVRHTLYTLYGKRLAEYRRIKNSETGWLTYLWVLKLPNIDNCLYEDMDVVLELLETRERYETMNDFYICGTCGLRYTFDEALNRDFVCQNCDEKMEHLDNDLIAEALKRRVEQIKENFGRA</sequence>
<dbReference type="PROSITE" id="PS51344">
    <property type="entry name" value="HTH_TFE_IIE"/>
    <property type="match status" value="1"/>
</dbReference>
<dbReference type="InterPro" id="IPR002853">
    <property type="entry name" value="TFIIE_asu"/>
</dbReference>
<keyword evidence="1 4" id="KW-0805">Transcription regulation</keyword>
<dbReference type="InterPro" id="IPR039997">
    <property type="entry name" value="TFE"/>
</dbReference>
<evidence type="ECO:0000313" key="7">
    <source>
        <dbReference type="Proteomes" id="UP001301797"/>
    </source>
</evidence>
<evidence type="ECO:0000256" key="4">
    <source>
        <dbReference type="HAMAP-Rule" id="MF_01909"/>
    </source>
</evidence>
<dbReference type="GO" id="GO:0006355">
    <property type="term" value="P:regulation of DNA-templated transcription"/>
    <property type="evidence" value="ECO:0007669"/>
    <property type="project" value="InterPro"/>
</dbReference>
<dbReference type="InterPro" id="IPR024550">
    <property type="entry name" value="TFIIEa/SarR/Rpc3_HTH_dom"/>
</dbReference>
<dbReference type="HAMAP" id="MF_01909">
    <property type="entry name" value="TFE_arch"/>
    <property type="match status" value="1"/>
</dbReference>
<dbReference type="AlphaFoldDB" id="A0AA97FD65"/>
<comment type="similarity">
    <text evidence="4">Belongs to the TFE family.</text>
</comment>
<protein>
    <recommendedName>
        <fullName evidence="4">Transcription factor E</fullName>
        <shortName evidence="4">TFE</shortName>
    </recommendedName>
    <alternativeName>
        <fullName evidence="4">TFIIE subunit alpha homolog</fullName>
    </alternativeName>
    <alternativeName>
        <fullName evidence="4">Transcription initiation factor TFIIE</fullName>
    </alternativeName>
</protein>
<dbReference type="InterPro" id="IPR036388">
    <property type="entry name" value="WH-like_DNA-bd_sf"/>
</dbReference>
<name>A0AA97FD65_9EURY</name>
<evidence type="ECO:0000256" key="1">
    <source>
        <dbReference type="ARBA" id="ARBA00023015"/>
    </source>
</evidence>
<reference evidence="6 7" key="1">
    <citation type="submission" date="2019-09" db="EMBL/GenBank/DDBJ databases">
        <title>The complete genome of Methanoplanus sp. FWC-SCC4.</title>
        <authorList>
            <person name="Chen S.-C."/>
            <person name="Zhou Y.-Z."/>
            <person name="Lai M.-C."/>
        </authorList>
    </citation>
    <scope>NUCLEOTIDE SEQUENCE [LARGE SCALE GENOMIC DNA]</scope>
    <source>
        <strain evidence="6 7">FWC-SCC4</strain>
    </source>
</reference>
<dbReference type="EMBL" id="CP043875">
    <property type="protein sequence ID" value="WOF15878.1"/>
    <property type="molecule type" value="Genomic_DNA"/>
</dbReference>
<keyword evidence="2 4" id="KW-0238">DNA-binding</keyword>
<proteinExistence type="inferred from homology"/>
<dbReference type="Pfam" id="PF02002">
    <property type="entry name" value="TFIIE_alpha"/>
    <property type="match status" value="1"/>
</dbReference>
<comment type="function">
    <text evidence="4">Transcription factor that plays a role in the activation of archaeal genes transcribed by RNA polymerase. Facilitates transcription initiation by enhancing TATA-box recognition by TATA-box-binding protein (Tbp), and transcription factor B (Tfb) and RNA polymerase recruitment. Not absolutely required for transcription in vitro, but particularly important in cases where Tbp or Tfb function is not optimal. It dynamically alters the nucleic acid-binding properties of RNA polymerases by stabilizing the initiation complex and destabilizing elongation complexes. Seems to translocate with the RNA polymerase following initiation and acts by binding to the non template strand of the transcription bubble in elongation complexes.</text>
</comment>
<dbReference type="InterPro" id="IPR017919">
    <property type="entry name" value="TFIIE/TFIIEa_HTH"/>
</dbReference>
<gene>
    <name evidence="4" type="primary">tfe</name>
    <name evidence="6" type="ORF">F1737_03785</name>
</gene>
<evidence type="ECO:0000259" key="5">
    <source>
        <dbReference type="PROSITE" id="PS51344"/>
    </source>
</evidence>
<dbReference type="GO" id="GO:0006367">
    <property type="term" value="P:transcription initiation at RNA polymerase II promoter"/>
    <property type="evidence" value="ECO:0007669"/>
    <property type="project" value="InterPro"/>
</dbReference>
<keyword evidence="3 4" id="KW-0804">Transcription</keyword>
<dbReference type="GeneID" id="85229259"/>
<accession>A0AA97FD65</accession>
<dbReference type="InterPro" id="IPR016481">
    <property type="entry name" value="TF_E_archaea"/>
</dbReference>
<comment type="domain">
    <text evidence="4">The winged helix domain is involved in binding to DNA in the preinitiation complex.</text>
</comment>
<dbReference type="SUPFAM" id="SSF46785">
    <property type="entry name" value="Winged helix' DNA-binding domain"/>
    <property type="match status" value="1"/>
</dbReference>
<dbReference type="PIRSF" id="PIRSF006373">
    <property type="entry name" value="TF_E_archaea"/>
    <property type="match status" value="1"/>
</dbReference>
<dbReference type="Proteomes" id="UP001301797">
    <property type="component" value="Chromosome"/>
</dbReference>
<evidence type="ECO:0000256" key="3">
    <source>
        <dbReference type="ARBA" id="ARBA00023163"/>
    </source>
</evidence>
<keyword evidence="7" id="KW-1185">Reference proteome</keyword>
<dbReference type="InterPro" id="IPR036390">
    <property type="entry name" value="WH_DNA-bd_sf"/>
</dbReference>
<dbReference type="SMART" id="SM00531">
    <property type="entry name" value="TFIIE"/>
    <property type="match status" value="1"/>
</dbReference>